<dbReference type="AlphaFoldDB" id="A0A2A4CRD7"/>
<accession>A0A2A4CRD7</accession>
<dbReference type="OrthoDB" id="7691146at2"/>
<comment type="caution">
    <text evidence="2">The sequence shown here is derived from an EMBL/GenBank/DDBJ whole genome shotgun (WGS) entry which is preliminary data.</text>
</comment>
<feature type="compositionally biased region" description="Pro residues" evidence="1">
    <location>
        <begin position="77"/>
        <end position="92"/>
    </location>
</feature>
<dbReference type="EMBL" id="NTJD01000003">
    <property type="protein sequence ID" value="PCD77155.1"/>
    <property type="molecule type" value="Genomic_DNA"/>
</dbReference>
<name>A0A2A4CRD7_9RHOB</name>
<dbReference type="Proteomes" id="UP000243507">
    <property type="component" value="Unassembled WGS sequence"/>
</dbReference>
<feature type="region of interest" description="Disordered" evidence="1">
    <location>
        <begin position="56"/>
        <end position="164"/>
    </location>
</feature>
<reference evidence="2 3" key="1">
    <citation type="submission" date="2017-09" db="EMBL/GenBank/DDBJ databases">
        <title>A multilocus sequence analysis scheme for characterization of bacteria in the genus Thioclava.</title>
        <authorList>
            <person name="Liu Y."/>
            <person name="Shao Z."/>
        </authorList>
    </citation>
    <scope>NUCLEOTIDE SEQUENCE [LARGE SCALE GENOMIC DNA]</scope>
    <source>
        <strain evidence="2 3">CAU 1312</strain>
    </source>
</reference>
<evidence type="ECO:0000313" key="3">
    <source>
        <dbReference type="Proteomes" id="UP000243507"/>
    </source>
</evidence>
<feature type="region of interest" description="Disordered" evidence="1">
    <location>
        <begin position="1"/>
        <end position="44"/>
    </location>
</feature>
<keyword evidence="3" id="KW-1185">Reference proteome</keyword>
<protein>
    <submittedName>
        <fullName evidence="2">Uncharacterized protein</fullName>
    </submittedName>
</protein>
<sequence>MDQISGLMPQIGWSPLMTPATPKKAPATTVEPAGQSTSAQGGLAADVGTQAGLYRGATGAEAAGDGAGRSSESGLMPEPPPDPEAPTGPPPTFKITPLEAMAAEQLAPPEAIEDPTPEVPEDAPDPAQALQAEAPRHEERPAPSQPDGWASLKAPEDPKVSLTR</sequence>
<evidence type="ECO:0000256" key="1">
    <source>
        <dbReference type="SAM" id="MobiDB-lite"/>
    </source>
</evidence>
<feature type="compositionally biased region" description="Basic and acidic residues" evidence="1">
    <location>
        <begin position="154"/>
        <end position="164"/>
    </location>
</feature>
<gene>
    <name evidence="2" type="ORF">CLN94_05125</name>
</gene>
<proteinExistence type="predicted"/>
<feature type="compositionally biased region" description="Acidic residues" evidence="1">
    <location>
        <begin position="111"/>
        <end position="124"/>
    </location>
</feature>
<feature type="compositionally biased region" description="Low complexity" evidence="1">
    <location>
        <begin position="18"/>
        <end position="33"/>
    </location>
</feature>
<dbReference type="RefSeq" id="WP_096431838.1">
    <property type="nucleotide sequence ID" value="NZ_NTJD01000003.1"/>
</dbReference>
<evidence type="ECO:0000313" key="2">
    <source>
        <dbReference type="EMBL" id="PCD77155.1"/>
    </source>
</evidence>
<organism evidence="2 3">
    <name type="scientific">Pseudothioclava arenosa</name>
    <dbReference type="NCBI Taxonomy" id="1795308"/>
    <lineage>
        <taxon>Bacteria</taxon>
        <taxon>Pseudomonadati</taxon>
        <taxon>Pseudomonadota</taxon>
        <taxon>Alphaproteobacteria</taxon>
        <taxon>Rhodobacterales</taxon>
        <taxon>Paracoccaceae</taxon>
        <taxon>Pseudothioclava</taxon>
    </lineage>
</organism>